<evidence type="ECO:0000313" key="7">
    <source>
        <dbReference type="EMBL" id="QIE01802.1"/>
    </source>
</evidence>
<evidence type="ECO:0000259" key="5">
    <source>
        <dbReference type="Pfam" id="PF00542"/>
    </source>
</evidence>
<dbReference type="GO" id="GO:0022625">
    <property type="term" value="C:cytosolic large ribosomal subunit"/>
    <property type="evidence" value="ECO:0007669"/>
    <property type="project" value="TreeGrafter"/>
</dbReference>
<keyword evidence="3 4" id="KW-0687">Ribonucleoprotein</keyword>
<dbReference type="FunFam" id="3.30.1390.10:FF:000001">
    <property type="entry name" value="50S ribosomal protein L7/L12"/>
    <property type="match status" value="1"/>
</dbReference>
<comment type="function">
    <text evidence="4">Forms part of the ribosomal stalk which helps the ribosome interact with GTP-bound translation factors. Is thus essential for accurate translation.</text>
</comment>
<keyword evidence="2 4" id="KW-0689">Ribosomal protein</keyword>
<dbReference type="Proteomes" id="UP000502958">
    <property type="component" value="Chromosome"/>
</dbReference>
<dbReference type="Pfam" id="PF16320">
    <property type="entry name" value="Ribosomal_L12_N"/>
    <property type="match status" value="1"/>
</dbReference>
<evidence type="ECO:0000256" key="4">
    <source>
        <dbReference type="HAMAP-Rule" id="MF_00368"/>
    </source>
</evidence>
<accession>A0A6C1FEI0</accession>
<dbReference type="SUPFAM" id="SSF48300">
    <property type="entry name" value="Ribosomal protein L7/12, oligomerisation (N-terminal) domain"/>
    <property type="match status" value="1"/>
</dbReference>
<feature type="domain" description="Large ribosomal subunit protein bL12 C-terminal" evidence="5">
    <location>
        <begin position="56"/>
        <end position="122"/>
    </location>
</feature>
<dbReference type="InterPro" id="IPR036235">
    <property type="entry name" value="Ribosomal_bL12_oligo_N_sf"/>
</dbReference>
<dbReference type="GO" id="GO:0003735">
    <property type="term" value="F:structural constituent of ribosome"/>
    <property type="evidence" value="ECO:0007669"/>
    <property type="project" value="InterPro"/>
</dbReference>
<dbReference type="InterPro" id="IPR008932">
    <property type="entry name" value="Ribosomal_bL12_oligo"/>
</dbReference>
<dbReference type="SUPFAM" id="SSF54736">
    <property type="entry name" value="ClpS-like"/>
    <property type="match status" value="1"/>
</dbReference>
<dbReference type="GO" id="GO:0006412">
    <property type="term" value="P:translation"/>
    <property type="evidence" value="ECO:0007669"/>
    <property type="project" value="UniProtKB-UniRule"/>
</dbReference>
<dbReference type="NCBIfam" id="TIGR00855">
    <property type="entry name" value="L12"/>
    <property type="match status" value="1"/>
</dbReference>
<feature type="domain" description="Large ribosomal subunit protein bL12 oligomerization" evidence="6">
    <location>
        <begin position="4"/>
        <end position="36"/>
    </location>
</feature>
<dbReference type="CDD" id="cd00387">
    <property type="entry name" value="Ribosomal_L7_L12"/>
    <property type="match status" value="1"/>
</dbReference>
<comment type="similarity">
    <text evidence="1 4">Belongs to the bacterial ribosomal protein bL12 family.</text>
</comment>
<organism evidence="7 8">
    <name type="scientific">Buchnera aphidicola subsp. Uroleucon sonchi</name>
    <dbReference type="NCBI Taxonomy" id="118118"/>
    <lineage>
        <taxon>Bacteria</taxon>
        <taxon>Pseudomonadati</taxon>
        <taxon>Pseudomonadota</taxon>
        <taxon>Gammaproteobacteria</taxon>
        <taxon>Enterobacterales</taxon>
        <taxon>Erwiniaceae</taxon>
        <taxon>Buchnera</taxon>
    </lineage>
</organism>
<evidence type="ECO:0000256" key="3">
    <source>
        <dbReference type="ARBA" id="ARBA00023274"/>
    </source>
</evidence>
<dbReference type="RefSeq" id="WP_163118871.1">
    <property type="nucleotide sequence ID" value="NZ_CP047588.1"/>
</dbReference>
<dbReference type="Gene3D" id="3.30.1390.10">
    <property type="match status" value="1"/>
</dbReference>
<sequence>MSITKEQILEAISKMSVMNVVDLIAAMEEKFGVSANMSLNSNNNHEKELNEEKTEFDVFLKSIGPNKVPVIKAVRSATGLGLKEAKDLVESAPIVLKENINKEDAESLKKTLEDVGAEIEVK</sequence>
<dbReference type="AlphaFoldDB" id="A0A6C1FEI0"/>
<evidence type="ECO:0000313" key="8">
    <source>
        <dbReference type="Proteomes" id="UP000502958"/>
    </source>
</evidence>
<proteinExistence type="inferred from homology"/>
<dbReference type="PANTHER" id="PTHR45987">
    <property type="entry name" value="39S RIBOSOMAL PROTEIN L12"/>
    <property type="match status" value="1"/>
</dbReference>
<evidence type="ECO:0000259" key="6">
    <source>
        <dbReference type="Pfam" id="PF16320"/>
    </source>
</evidence>
<dbReference type="HAMAP" id="MF_00368">
    <property type="entry name" value="Ribosomal_bL12"/>
    <property type="match status" value="1"/>
</dbReference>
<dbReference type="Pfam" id="PF00542">
    <property type="entry name" value="Ribosomal_L12"/>
    <property type="match status" value="1"/>
</dbReference>
<protein>
    <recommendedName>
        <fullName evidence="4">Large ribosomal subunit protein bL12</fullName>
    </recommendedName>
</protein>
<dbReference type="InterPro" id="IPR000206">
    <property type="entry name" value="Ribosomal_bL12"/>
</dbReference>
<comment type="subunit">
    <text evidence="4">Homodimer. Part of the ribosomal stalk of the 50S ribosomal subunit. Forms a multimeric L10(L12)X complex, where L10 forms an elongated spine to which 2 to 4 L12 dimers bind in a sequential fashion. Binds GTP-bound translation factors.</text>
</comment>
<reference evidence="7 8" key="1">
    <citation type="submission" date="2020-01" db="EMBL/GenBank/DDBJ databases">
        <title>Complete genome of Buchnera aphidicola isolated from Chaitophorus populeti.</title>
        <authorList>
            <person name="Park J."/>
            <person name="Xi H."/>
        </authorList>
    </citation>
    <scope>NUCLEOTIDE SEQUENCE [LARGE SCALE GENOMIC DNA]</scope>
    <source>
        <strain evidence="7 8">UsonBac</strain>
    </source>
</reference>
<dbReference type="EMBL" id="CP047588">
    <property type="protein sequence ID" value="QIE01802.1"/>
    <property type="molecule type" value="Genomic_DNA"/>
</dbReference>
<dbReference type="InterPro" id="IPR013823">
    <property type="entry name" value="Ribosomal_bL12_C"/>
</dbReference>
<evidence type="ECO:0000256" key="1">
    <source>
        <dbReference type="ARBA" id="ARBA00007197"/>
    </source>
</evidence>
<name>A0A6C1FEI0_BUCUN</name>
<dbReference type="Gene3D" id="1.20.5.710">
    <property type="entry name" value="Single helix bin"/>
    <property type="match status" value="1"/>
</dbReference>
<evidence type="ECO:0000256" key="2">
    <source>
        <dbReference type="ARBA" id="ARBA00022980"/>
    </source>
</evidence>
<gene>
    <name evidence="4 7" type="primary">rplL</name>
    <name evidence="7" type="ORF">GUU85_00170</name>
</gene>
<dbReference type="GO" id="GO:0003729">
    <property type="term" value="F:mRNA binding"/>
    <property type="evidence" value="ECO:0007669"/>
    <property type="project" value="TreeGrafter"/>
</dbReference>
<dbReference type="InterPro" id="IPR014719">
    <property type="entry name" value="Ribosomal_bL12_C/ClpS-like"/>
</dbReference>
<dbReference type="PANTHER" id="PTHR45987:SF4">
    <property type="entry name" value="LARGE RIBOSOMAL SUBUNIT PROTEIN BL12M"/>
    <property type="match status" value="1"/>
</dbReference>